<organism evidence="2 3">
    <name type="scientific">Nocardioides agariphilus</name>
    <dbReference type="NCBI Taxonomy" id="433664"/>
    <lineage>
        <taxon>Bacteria</taxon>
        <taxon>Bacillati</taxon>
        <taxon>Actinomycetota</taxon>
        <taxon>Actinomycetes</taxon>
        <taxon>Propionibacteriales</taxon>
        <taxon>Nocardioidaceae</taxon>
        <taxon>Nocardioides</taxon>
    </lineage>
</organism>
<keyword evidence="1" id="KW-0732">Signal</keyword>
<gene>
    <name evidence="2" type="ORF">ISU10_14315</name>
</gene>
<reference evidence="2" key="1">
    <citation type="submission" date="2020-11" db="EMBL/GenBank/DDBJ databases">
        <title>Nocardioides cynanchi sp. nov., isolated from soil of rhizosphere of Cynanchum wilfordii.</title>
        <authorList>
            <person name="Lee J.-S."/>
            <person name="Suh M.K."/>
            <person name="Kim J.-S."/>
        </authorList>
    </citation>
    <scope>NUCLEOTIDE SEQUENCE</scope>
    <source>
        <strain evidence="2">KCTC 19276</strain>
    </source>
</reference>
<dbReference type="EMBL" id="JADKPO010000019">
    <property type="protein sequence ID" value="MBF4768937.1"/>
    <property type="molecule type" value="Genomic_DNA"/>
</dbReference>
<dbReference type="AlphaFoldDB" id="A0A930VQN6"/>
<accession>A0A930VQN6</accession>
<evidence type="ECO:0000313" key="3">
    <source>
        <dbReference type="Proteomes" id="UP000660668"/>
    </source>
</evidence>
<feature type="signal peptide" evidence="1">
    <location>
        <begin position="1"/>
        <end position="26"/>
    </location>
</feature>
<feature type="chain" id="PRO_5037597454" evidence="1">
    <location>
        <begin position="27"/>
        <end position="324"/>
    </location>
</feature>
<proteinExistence type="predicted"/>
<keyword evidence="3" id="KW-1185">Reference proteome</keyword>
<sequence>MRRLLTTTTALLALAAPMMAAAPALAAPVQVTIKPAALPRGPNEAGPHLDGKTIHDGTIKVTVNAGRVLLYGKWNQSYIVATGNKLWGNTKLVRVAKTGNTKVLVAGIDPFNAKLDAVAGQVAYSYGDTTQKPTIGIYDLVQKQEIISRSFASTPRLLDFDLGRVIASFWTFTIKTVTWDTVIDTVAKVNSKRSNYASIAHGLIGYYDKDPQAGGCQVLTHLGTQSDRLWTSCKERIEAGSPDGRRFATIPLLTDGLGAADIVVRKAGGVAVAHYRINGYFGRIWWETNTKLLMQANGTAKAAVVRCKVADCNRATALSPTPDL</sequence>
<evidence type="ECO:0000256" key="1">
    <source>
        <dbReference type="SAM" id="SignalP"/>
    </source>
</evidence>
<dbReference type="RefSeq" id="WP_194697090.1">
    <property type="nucleotide sequence ID" value="NZ_JADKPO010000019.1"/>
</dbReference>
<evidence type="ECO:0000313" key="2">
    <source>
        <dbReference type="EMBL" id="MBF4768937.1"/>
    </source>
</evidence>
<comment type="caution">
    <text evidence="2">The sequence shown here is derived from an EMBL/GenBank/DDBJ whole genome shotgun (WGS) entry which is preliminary data.</text>
</comment>
<dbReference type="Proteomes" id="UP000660668">
    <property type="component" value="Unassembled WGS sequence"/>
</dbReference>
<name>A0A930VQN6_9ACTN</name>
<protein>
    <submittedName>
        <fullName evidence="2">Uncharacterized protein</fullName>
    </submittedName>
</protein>